<dbReference type="InterPro" id="IPR036291">
    <property type="entry name" value="NAD(P)-bd_dom_sf"/>
</dbReference>
<evidence type="ECO:0000313" key="3">
    <source>
        <dbReference type="Proteomes" id="UP000292927"/>
    </source>
</evidence>
<dbReference type="Proteomes" id="UP000292927">
    <property type="component" value="Unassembled WGS sequence"/>
</dbReference>
<dbReference type="Gene3D" id="3.40.50.720">
    <property type="entry name" value="NAD(P)-binding Rossmann-like Domain"/>
    <property type="match status" value="1"/>
</dbReference>
<dbReference type="SUPFAM" id="SSF51735">
    <property type="entry name" value="NAD(P)-binding Rossmann-fold domains"/>
    <property type="match status" value="1"/>
</dbReference>
<name>A0A4Q7P4R3_9FIRM</name>
<dbReference type="Pfam" id="PF01408">
    <property type="entry name" value="GFO_IDH_MocA"/>
    <property type="match status" value="1"/>
</dbReference>
<organism evidence="2 3">
    <name type="scientific">Cuneatibacter caecimuris</name>
    <dbReference type="NCBI Taxonomy" id="1796618"/>
    <lineage>
        <taxon>Bacteria</taxon>
        <taxon>Bacillati</taxon>
        <taxon>Bacillota</taxon>
        <taxon>Clostridia</taxon>
        <taxon>Lachnospirales</taxon>
        <taxon>Lachnospiraceae</taxon>
        <taxon>Cuneatibacter</taxon>
    </lineage>
</organism>
<evidence type="ECO:0000259" key="1">
    <source>
        <dbReference type="Pfam" id="PF01408"/>
    </source>
</evidence>
<reference evidence="2 3" key="1">
    <citation type="submission" date="2019-02" db="EMBL/GenBank/DDBJ databases">
        <title>Genomic Encyclopedia of Type Strains, Phase IV (KMG-IV): sequencing the most valuable type-strain genomes for metagenomic binning, comparative biology and taxonomic classification.</title>
        <authorList>
            <person name="Goeker M."/>
        </authorList>
    </citation>
    <scope>NUCLEOTIDE SEQUENCE [LARGE SCALE GENOMIC DNA]</scope>
    <source>
        <strain evidence="2 3">DSM 29486</strain>
    </source>
</reference>
<protein>
    <submittedName>
        <fullName evidence="2">Putative dehydrogenase</fullName>
    </submittedName>
</protein>
<dbReference type="PANTHER" id="PTHR43249">
    <property type="entry name" value="UDP-N-ACETYL-2-AMINO-2-DEOXY-D-GLUCURONATE OXIDASE"/>
    <property type="match status" value="1"/>
</dbReference>
<dbReference type="GO" id="GO:0000166">
    <property type="term" value="F:nucleotide binding"/>
    <property type="evidence" value="ECO:0007669"/>
    <property type="project" value="InterPro"/>
</dbReference>
<accession>A0A4Q7P4R3</accession>
<dbReference type="SUPFAM" id="SSF55347">
    <property type="entry name" value="Glyceraldehyde-3-phosphate dehydrogenase-like, C-terminal domain"/>
    <property type="match status" value="1"/>
</dbReference>
<dbReference type="RefSeq" id="WP_130435562.1">
    <property type="nucleotide sequence ID" value="NZ_SGXF01000004.1"/>
</dbReference>
<dbReference type="PANTHER" id="PTHR43249:SF1">
    <property type="entry name" value="D-GLUCOSIDE 3-DEHYDROGENASE"/>
    <property type="match status" value="1"/>
</dbReference>
<dbReference type="OrthoDB" id="9781966at2"/>
<keyword evidence="3" id="KW-1185">Reference proteome</keyword>
<comment type="caution">
    <text evidence="2">The sequence shown here is derived from an EMBL/GenBank/DDBJ whole genome shotgun (WGS) entry which is preliminary data.</text>
</comment>
<feature type="domain" description="Gfo/Idh/MocA-like oxidoreductase N-terminal" evidence="1">
    <location>
        <begin position="5"/>
        <end position="127"/>
    </location>
</feature>
<dbReference type="EMBL" id="SGXF01000004">
    <property type="protein sequence ID" value="RZS94450.1"/>
    <property type="molecule type" value="Genomic_DNA"/>
</dbReference>
<dbReference type="Gene3D" id="3.30.360.10">
    <property type="entry name" value="Dihydrodipicolinate Reductase, domain 2"/>
    <property type="match status" value="1"/>
</dbReference>
<gene>
    <name evidence="2" type="ORF">EV209_2293</name>
</gene>
<dbReference type="InterPro" id="IPR000683">
    <property type="entry name" value="Gfo/Idh/MocA-like_OxRdtase_N"/>
</dbReference>
<evidence type="ECO:0000313" key="2">
    <source>
        <dbReference type="EMBL" id="RZS94450.1"/>
    </source>
</evidence>
<dbReference type="AlphaFoldDB" id="A0A4Q7P4R3"/>
<proteinExistence type="predicted"/>
<sequence>MEKVKAVLAGAGGYGKIYLEYMPEGPCADVELVAVVDPYLEKSPEAWEMVKQKQLPVYDSLEEFYQHQKADLAILATPLPMHKEQCITAMANGSHVLCEKPLVPVLQDIPELREAVKKYQKTLSVAFQWDYLPSVLRVKELYAGGELGRAVRMKSYISWPRTLKYYSRGWAARAKDARGNYILDSIVTNAVAHYVQVMLYILGDGTGHAEEIASGRGALYRANDIETYDTAALEMETVHGVKLYFYATHASNYKIDPMFVYEFEQAVVTMNAFDRGKQITIFYRDGRIEELENMGPDMGCVEKLESAVRSARTGKEGPCSIDASLSSLRLANGLLDYIPIREFDRSMVKFDEEQQVVFVPGLHLDLYRCYEQWKLPSELGIPYAVPETEFLLEGYDKFMGTLLK</sequence>
<dbReference type="InterPro" id="IPR052515">
    <property type="entry name" value="Gfo/Idh/MocA_Oxidoreductase"/>
</dbReference>